<keyword evidence="3" id="KW-0064">Aspartyl protease</keyword>
<comment type="caution">
    <text evidence="7">The sequence shown here is derived from an EMBL/GenBank/DDBJ whole genome shotgun (WGS) entry which is preliminary data.</text>
</comment>
<dbReference type="InterPro" id="IPR001969">
    <property type="entry name" value="Aspartic_peptidase_AS"/>
</dbReference>
<feature type="chain" id="PRO_5021429483" description="Peptidase A2 domain-containing protein" evidence="5">
    <location>
        <begin position="39"/>
        <end position="341"/>
    </location>
</feature>
<dbReference type="Proteomes" id="UP000298438">
    <property type="component" value="Unassembled WGS sequence"/>
</dbReference>
<dbReference type="InterPro" id="IPR021109">
    <property type="entry name" value="Peptidase_aspartic_dom_sf"/>
</dbReference>
<evidence type="ECO:0000256" key="1">
    <source>
        <dbReference type="ARBA" id="ARBA00009136"/>
    </source>
</evidence>
<keyword evidence="5" id="KW-0732">Signal</keyword>
<dbReference type="EMBL" id="SPVF01000148">
    <property type="protein sequence ID" value="TFW19327.1"/>
    <property type="molecule type" value="Genomic_DNA"/>
</dbReference>
<dbReference type="PANTHER" id="PTHR12917">
    <property type="entry name" value="ASPARTYL PROTEASE DDI-RELATED"/>
    <property type="match status" value="1"/>
</dbReference>
<evidence type="ECO:0000256" key="3">
    <source>
        <dbReference type="ARBA" id="ARBA00022750"/>
    </source>
</evidence>
<dbReference type="OrthoDB" id="8755602at2"/>
<comment type="similarity">
    <text evidence="1">Belongs to the DDI1 family.</text>
</comment>
<feature type="domain" description="Peptidase A2" evidence="6">
    <location>
        <begin position="214"/>
        <end position="299"/>
    </location>
</feature>
<sequence>MRSDQAGLAVIAPLFRPAVMAAALAVATLLAPALSARAAPGCEYAGLQELPLEPSPNGHYIGVAGTINQQPARLLLDTGASVTVLTPQAVDNFKLARRATDVSVEGAGGVSRLYRSTVQNMTIGPFNTGRLMLGVVKDMAPGLNYDVIVGSDLWMQADFEINMAEHWVRFFRAVGCDATAFLGYWDPAAKSVPLAYPYGDPRPHLKVRVNGTELDAIIDTGAPVTMVFSRAAQRIGLHPADQSQATRGEGGGIGENRYQHYEASVTLQVGSESTPRTRLVVADTDGATRDYELLLGLDWLRSHRVLFANSQRKLYFSASASAAAVPASASAPLPAPAPATQ</sequence>
<feature type="domain" description="Peptidase A2" evidence="6">
    <location>
        <begin position="72"/>
        <end position="112"/>
    </location>
</feature>
<dbReference type="Gene3D" id="2.40.70.10">
    <property type="entry name" value="Acid Proteases"/>
    <property type="match status" value="2"/>
</dbReference>
<dbReference type="SUPFAM" id="SSF50630">
    <property type="entry name" value="Acid proteases"/>
    <property type="match status" value="2"/>
</dbReference>
<feature type="signal peptide" evidence="5">
    <location>
        <begin position="1"/>
        <end position="38"/>
    </location>
</feature>
<gene>
    <name evidence="7" type="ORF">E4L96_11895</name>
</gene>
<evidence type="ECO:0000256" key="5">
    <source>
        <dbReference type="SAM" id="SignalP"/>
    </source>
</evidence>
<protein>
    <recommendedName>
        <fullName evidence="6">Peptidase A2 domain-containing protein</fullName>
    </recommendedName>
</protein>
<evidence type="ECO:0000313" key="8">
    <source>
        <dbReference type="Proteomes" id="UP000298438"/>
    </source>
</evidence>
<keyword evidence="8" id="KW-1185">Reference proteome</keyword>
<dbReference type="AlphaFoldDB" id="A0A4Y9SEB9"/>
<dbReference type="InterPro" id="IPR001995">
    <property type="entry name" value="Peptidase_A2_cat"/>
</dbReference>
<dbReference type="GO" id="GO:0004190">
    <property type="term" value="F:aspartic-type endopeptidase activity"/>
    <property type="evidence" value="ECO:0007669"/>
    <property type="project" value="UniProtKB-KW"/>
</dbReference>
<evidence type="ECO:0000313" key="7">
    <source>
        <dbReference type="EMBL" id="TFW19327.1"/>
    </source>
</evidence>
<evidence type="ECO:0000256" key="4">
    <source>
        <dbReference type="ARBA" id="ARBA00022801"/>
    </source>
</evidence>
<dbReference type="CDD" id="cd00303">
    <property type="entry name" value="retropepsin_like"/>
    <property type="match status" value="1"/>
</dbReference>
<dbReference type="PROSITE" id="PS50175">
    <property type="entry name" value="ASP_PROT_RETROV"/>
    <property type="match status" value="2"/>
</dbReference>
<organism evidence="7 8">
    <name type="scientific">Zemynaea arenosa</name>
    <dbReference type="NCBI Taxonomy" id="2561931"/>
    <lineage>
        <taxon>Bacteria</taxon>
        <taxon>Pseudomonadati</taxon>
        <taxon>Pseudomonadota</taxon>
        <taxon>Betaproteobacteria</taxon>
        <taxon>Burkholderiales</taxon>
        <taxon>Oxalobacteraceae</taxon>
        <taxon>Telluria group</taxon>
        <taxon>Zemynaea</taxon>
    </lineage>
</organism>
<proteinExistence type="inferred from homology"/>
<dbReference type="PROSITE" id="PS00141">
    <property type="entry name" value="ASP_PROTEASE"/>
    <property type="match status" value="2"/>
</dbReference>
<dbReference type="Pfam" id="PF13650">
    <property type="entry name" value="Asp_protease_2"/>
    <property type="match status" value="2"/>
</dbReference>
<reference evidence="7 8" key="1">
    <citation type="submission" date="2019-03" db="EMBL/GenBank/DDBJ databases">
        <title>Draft Genome Sequence of Massilia arenosa sp. nov., a Novel Massilia Species Isolated from a Sandy-loam Maize Soil.</title>
        <authorList>
            <person name="Raths R."/>
            <person name="Peta V."/>
            <person name="Bucking H."/>
        </authorList>
    </citation>
    <scope>NUCLEOTIDE SEQUENCE [LARGE SCALE GENOMIC DNA]</scope>
    <source>
        <strain evidence="7 8">MC02</strain>
    </source>
</reference>
<keyword evidence="4" id="KW-0378">Hydrolase</keyword>
<dbReference type="PANTHER" id="PTHR12917:SF1">
    <property type="entry name" value="AT13091P"/>
    <property type="match status" value="1"/>
</dbReference>
<keyword evidence="2" id="KW-0645">Protease</keyword>
<accession>A0A4Y9SEB9</accession>
<dbReference type="GO" id="GO:0006508">
    <property type="term" value="P:proteolysis"/>
    <property type="evidence" value="ECO:0007669"/>
    <property type="project" value="UniProtKB-KW"/>
</dbReference>
<dbReference type="CDD" id="cd05483">
    <property type="entry name" value="retropepsin_like_bacteria"/>
    <property type="match status" value="1"/>
</dbReference>
<evidence type="ECO:0000256" key="2">
    <source>
        <dbReference type="ARBA" id="ARBA00022670"/>
    </source>
</evidence>
<dbReference type="InterPro" id="IPR034122">
    <property type="entry name" value="Retropepsin-like_bacterial"/>
</dbReference>
<name>A0A4Y9SEB9_9BURK</name>
<evidence type="ECO:0000259" key="6">
    <source>
        <dbReference type="PROSITE" id="PS50175"/>
    </source>
</evidence>